<dbReference type="PANTHER" id="PTHR13360">
    <property type="entry name" value="ACTIVATING SIGNAL COINTEGRATOR 1 COMPLEX SUBUNIT 1"/>
    <property type="match status" value="1"/>
</dbReference>
<dbReference type="PROSITE" id="PS50084">
    <property type="entry name" value="KH_TYPE_1"/>
    <property type="match status" value="1"/>
</dbReference>
<dbReference type="InterPro" id="IPR009097">
    <property type="entry name" value="Cyclic_Pdiesterase"/>
</dbReference>
<organism evidence="3 4">
    <name type="scientific">Panagrellus redivivus</name>
    <name type="common">Microworm</name>
    <dbReference type="NCBI Taxonomy" id="6233"/>
    <lineage>
        <taxon>Eukaryota</taxon>
        <taxon>Metazoa</taxon>
        <taxon>Ecdysozoa</taxon>
        <taxon>Nematoda</taxon>
        <taxon>Chromadorea</taxon>
        <taxon>Rhabditida</taxon>
        <taxon>Tylenchina</taxon>
        <taxon>Panagrolaimomorpha</taxon>
        <taxon>Panagrolaimoidea</taxon>
        <taxon>Panagrolaimidae</taxon>
        <taxon>Panagrellus</taxon>
    </lineage>
</organism>
<name>A0A7E4WDT2_PANRE</name>
<sequence>MDVLNANKYVVNGRVYRRNVPLEAAQGGGLRTTAIERFDLPDVDDDYDSDQDFEKTNVDNVGDEIVEQSTTNTKVTATPAAPAADHYGIVYNERKRAFMTEISFPEELLGRLIGTKGTTKKNIEDSTGAKIDIPKRGYAGPVGIASPSRESVERCYDRIEMIIFDGRKRLPFTHFVMFPALEPQVVNAHVKLIDSIRGSADVDEACKDPSIFMPPTKLHLTIIPLWLFGEKEIKATASILDEAVFNFGVENSGGVDVKLKGLSHFGDEDLDSVRVVYAKVVDSPKAQDLADQIASKLVTAGYGQEPRGGKVKLHLTVLNTKYLDTDDKEKQVIDATGLFKQFGHVEYGNFKVNQVHLCTMGATDANTGGYPVIHTSSI</sequence>
<dbReference type="GO" id="GO:0005634">
    <property type="term" value="C:nucleus"/>
    <property type="evidence" value="ECO:0007669"/>
    <property type="project" value="TreeGrafter"/>
</dbReference>
<dbReference type="InterPro" id="IPR004088">
    <property type="entry name" value="KH_dom_type_1"/>
</dbReference>
<dbReference type="Gene3D" id="3.30.1370.10">
    <property type="entry name" value="K Homology domain, type 1"/>
    <property type="match status" value="1"/>
</dbReference>
<dbReference type="Pfam" id="PF10469">
    <property type="entry name" value="AKAP7_NLS"/>
    <property type="match status" value="1"/>
</dbReference>
<dbReference type="Pfam" id="PF00013">
    <property type="entry name" value="KH_1"/>
    <property type="match status" value="1"/>
</dbReference>
<keyword evidence="1" id="KW-0694">RNA-binding</keyword>
<dbReference type="AlphaFoldDB" id="A0A7E4WDT2"/>
<dbReference type="WBParaSite" id="Pan_g9641.t1">
    <property type="protein sequence ID" value="Pan_g9641.t1"/>
    <property type="gene ID" value="Pan_g9641"/>
</dbReference>
<dbReference type="GO" id="GO:0003723">
    <property type="term" value="F:RNA binding"/>
    <property type="evidence" value="ECO:0007669"/>
    <property type="project" value="UniProtKB-UniRule"/>
</dbReference>
<reference evidence="4" key="2">
    <citation type="submission" date="2020-10" db="UniProtKB">
        <authorList>
            <consortium name="WormBaseParasite"/>
        </authorList>
    </citation>
    <scope>IDENTIFICATION</scope>
</reference>
<feature type="domain" description="K Homology" evidence="2">
    <location>
        <begin position="96"/>
        <end position="164"/>
    </location>
</feature>
<dbReference type="InterPro" id="IPR009210">
    <property type="entry name" value="ASCC1"/>
</dbReference>
<proteinExistence type="predicted"/>
<evidence type="ECO:0000256" key="1">
    <source>
        <dbReference type="PROSITE-ProRule" id="PRU00117"/>
    </source>
</evidence>
<keyword evidence="3" id="KW-1185">Reference proteome</keyword>
<dbReference type="Gene3D" id="3.90.1140.10">
    <property type="entry name" value="Cyclic phosphodiesterase"/>
    <property type="match status" value="1"/>
</dbReference>
<evidence type="ECO:0000259" key="2">
    <source>
        <dbReference type="SMART" id="SM00322"/>
    </source>
</evidence>
<dbReference type="SMART" id="SM00322">
    <property type="entry name" value="KH"/>
    <property type="match status" value="1"/>
</dbReference>
<evidence type="ECO:0000313" key="4">
    <source>
        <dbReference type="WBParaSite" id="Pan_g9641.t1"/>
    </source>
</evidence>
<dbReference type="SUPFAM" id="SSF54791">
    <property type="entry name" value="Eukaryotic type KH-domain (KH-domain type I)"/>
    <property type="match status" value="1"/>
</dbReference>
<protein>
    <submittedName>
        <fullName evidence="4">KH domain-containing protein</fullName>
    </submittedName>
</protein>
<dbReference type="InterPro" id="IPR004087">
    <property type="entry name" value="KH_dom"/>
</dbReference>
<dbReference type="InterPro" id="IPR036612">
    <property type="entry name" value="KH_dom_type_1_sf"/>
</dbReference>
<dbReference type="InterPro" id="IPR019510">
    <property type="entry name" value="AKAP7-like_phosphoesterase"/>
</dbReference>
<reference evidence="3" key="1">
    <citation type="journal article" date="2013" name="Genetics">
        <title>The draft genome and transcriptome of Panagrellus redivivus are shaped by the harsh demands of a free-living lifestyle.</title>
        <authorList>
            <person name="Srinivasan J."/>
            <person name="Dillman A.R."/>
            <person name="Macchietto M.G."/>
            <person name="Heikkinen L."/>
            <person name="Lakso M."/>
            <person name="Fracchia K.M."/>
            <person name="Antoshechkin I."/>
            <person name="Mortazavi A."/>
            <person name="Wong G."/>
            <person name="Sternberg P.W."/>
        </authorList>
    </citation>
    <scope>NUCLEOTIDE SEQUENCE [LARGE SCALE GENOMIC DNA]</scope>
    <source>
        <strain evidence="3">MT8872</strain>
    </source>
</reference>
<dbReference type="GO" id="GO:0006307">
    <property type="term" value="P:DNA alkylation repair"/>
    <property type="evidence" value="ECO:0007669"/>
    <property type="project" value="InterPro"/>
</dbReference>
<dbReference type="PANTHER" id="PTHR13360:SF1">
    <property type="entry name" value="ACTIVATING SIGNAL COINTEGRATOR 1 COMPLEX SUBUNIT 1"/>
    <property type="match status" value="1"/>
</dbReference>
<accession>A0A7E4WDT2</accession>
<dbReference type="GO" id="GO:0006355">
    <property type="term" value="P:regulation of DNA-templated transcription"/>
    <property type="evidence" value="ECO:0007669"/>
    <property type="project" value="TreeGrafter"/>
</dbReference>
<dbReference type="SUPFAM" id="SSF55144">
    <property type="entry name" value="LigT-like"/>
    <property type="match status" value="1"/>
</dbReference>
<dbReference type="Proteomes" id="UP000492821">
    <property type="component" value="Unassembled WGS sequence"/>
</dbReference>
<evidence type="ECO:0000313" key="3">
    <source>
        <dbReference type="Proteomes" id="UP000492821"/>
    </source>
</evidence>